<dbReference type="Gene3D" id="3.80.10.10">
    <property type="entry name" value="Ribonuclease Inhibitor"/>
    <property type="match status" value="1"/>
</dbReference>
<evidence type="ECO:0000313" key="2">
    <source>
        <dbReference type="Proteomes" id="UP000070700"/>
    </source>
</evidence>
<dbReference type="InParanoid" id="A0A194WY89"/>
<dbReference type="RefSeq" id="XP_018067255.1">
    <property type="nucleotide sequence ID" value="XM_018215586.1"/>
</dbReference>
<dbReference type="KEGG" id="psco:LY89DRAFT_687830"/>
<reference evidence="1 2" key="1">
    <citation type="submission" date="2015-10" db="EMBL/GenBank/DDBJ databases">
        <title>Full genome of DAOMC 229536 Phialocephala scopiformis, a fungal endophyte of spruce producing the potent anti-insectan compound rugulosin.</title>
        <authorList>
            <consortium name="DOE Joint Genome Institute"/>
            <person name="Walker A.K."/>
            <person name="Frasz S.L."/>
            <person name="Seifert K.A."/>
            <person name="Miller J.D."/>
            <person name="Mondo S.J."/>
            <person name="Labutti K."/>
            <person name="Lipzen A."/>
            <person name="Dockter R."/>
            <person name="Kennedy M."/>
            <person name="Grigoriev I.V."/>
            <person name="Spatafora J.W."/>
        </authorList>
    </citation>
    <scope>NUCLEOTIDE SEQUENCE [LARGE SCALE GENOMIC DNA]</scope>
    <source>
        <strain evidence="1 2">CBS 120377</strain>
    </source>
</reference>
<evidence type="ECO:0008006" key="3">
    <source>
        <dbReference type="Google" id="ProtNLM"/>
    </source>
</evidence>
<protein>
    <recommendedName>
        <fullName evidence="3">F-box domain-containing protein</fullName>
    </recommendedName>
</protein>
<evidence type="ECO:0000313" key="1">
    <source>
        <dbReference type="EMBL" id="KUJ12900.1"/>
    </source>
</evidence>
<keyword evidence="2" id="KW-1185">Reference proteome</keyword>
<dbReference type="InterPro" id="IPR032675">
    <property type="entry name" value="LRR_dom_sf"/>
</dbReference>
<dbReference type="SUPFAM" id="SSF52047">
    <property type="entry name" value="RNI-like"/>
    <property type="match status" value="1"/>
</dbReference>
<sequence>MEVFNLLAPTLSGTKDEYGKDFVPPLPLSVDRVMENRPFKSPAPLLQLAPEILGIILSHIDSDSLSSLALVNSDCRQLARSRQFASVCFDYSDASLDLISLLLDEKASRNSTNNNLGSKFGAIEPCVRRLTVAAHPGWVQYRHHIDLSEFAELDESVQQERLAKASDAFSLYKRDIESILSSRAALLHLELLDWEDKVPLVQSFFNSLTTSSIQHLKLYRVSVDEDFEVIQPSVSNRWDLRSLNMEILPKMRHMRDQRSTSRLCASLLQSCSHSLETLVWGTCRGGTYTFGSNPADFPRLAKVRNLGLSCIKFSDIGTVNALLESSLSVLDLEYNYDPVIVEALRKHGRIRSLETLLFSISNLLGGTTDNYIEFLKENTQISKLTILGSLHCKEGEPGGDIPETVILPILSSSFHALTSLRLGWNENVTSVPDAALVLISKMETLEQVCLTVGCQFGWKYDWLVDHESIRNHLSSLPRLKKIAFTRDSYQSINSLGEIEHGLYYSDRTLPIAQLDAAGVDWRYGDLRQQIEQFWEDEHKKRMILEAGKYAAVIPRLEWIYIG</sequence>
<gene>
    <name evidence="1" type="ORF">LY89DRAFT_687830</name>
</gene>
<dbReference type="Proteomes" id="UP000070700">
    <property type="component" value="Unassembled WGS sequence"/>
</dbReference>
<organism evidence="1 2">
    <name type="scientific">Mollisia scopiformis</name>
    <name type="common">Conifer needle endophyte fungus</name>
    <name type="synonym">Phialocephala scopiformis</name>
    <dbReference type="NCBI Taxonomy" id="149040"/>
    <lineage>
        <taxon>Eukaryota</taxon>
        <taxon>Fungi</taxon>
        <taxon>Dikarya</taxon>
        <taxon>Ascomycota</taxon>
        <taxon>Pezizomycotina</taxon>
        <taxon>Leotiomycetes</taxon>
        <taxon>Helotiales</taxon>
        <taxon>Mollisiaceae</taxon>
        <taxon>Mollisia</taxon>
    </lineage>
</organism>
<accession>A0A194WY89</accession>
<dbReference type="OrthoDB" id="3257981at2759"/>
<dbReference type="AlphaFoldDB" id="A0A194WY89"/>
<name>A0A194WY89_MOLSC</name>
<proteinExistence type="predicted"/>
<dbReference type="GeneID" id="28825312"/>
<dbReference type="EMBL" id="KQ947423">
    <property type="protein sequence ID" value="KUJ12900.1"/>
    <property type="molecule type" value="Genomic_DNA"/>
</dbReference>